<dbReference type="AlphaFoldDB" id="A0AAU7QUQ3"/>
<protein>
    <submittedName>
        <fullName evidence="2">Uncharacterized protein</fullName>
    </submittedName>
</protein>
<dbReference type="RefSeq" id="WP_349876159.1">
    <property type="nucleotide sequence ID" value="NZ_CP157974.1"/>
</dbReference>
<sequence length="164" mass="17358">MVMDLSAVARERAVLATIADAMVTASVGRGLRVAVACPDSHLALVDHLAQALHVRGRPCRSLVSTPNPSSTVSLPSRPDENRSTVLVVSSGPSGKTDDDVERVDINVTVGAPRDHRGGLSHQRPDEGHTDADHEPDIILAYHESGGPTIRHMASHLSPPPLTPQ</sequence>
<feature type="compositionally biased region" description="Polar residues" evidence="1">
    <location>
        <begin position="63"/>
        <end position="74"/>
    </location>
</feature>
<organism evidence="2">
    <name type="scientific">Micromonospora sp. HUAS YX12</name>
    <dbReference type="NCBI Taxonomy" id="3156396"/>
    <lineage>
        <taxon>Bacteria</taxon>
        <taxon>Bacillati</taxon>
        <taxon>Actinomycetota</taxon>
        <taxon>Actinomycetes</taxon>
        <taxon>Micromonosporales</taxon>
        <taxon>Micromonosporaceae</taxon>
        <taxon>Micromonospora</taxon>
    </lineage>
</organism>
<accession>A0AAU7QUQ3</accession>
<evidence type="ECO:0000313" key="2">
    <source>
        <dbReference type="EMBL" id="XBT79679.1"/>
    </source>
</evidence>
<reference evidence="2" key="1">
    <citation type="submission" date="2024-06" db="EMBL/GenBank/DDBJ databases">
        <title>Micromonospora sp. strain HUAS YX12 genome sequences.</title>
        <authorList>
            <person name="Mo P."/>
        </authorList>
    </citation>
    <scope>NUCLEOTIDE SEQUENCE</scope>
    <source>
        <strain evidence="2">HUAS YX12</strain>
    </source>
</reference>
<feature type="compositionally biased region" description="Basic and acidic residues" evidence="1">
    <location>
        <begin position="112"/>
        <end position="133"/>
    </location>
</feature>
<dbReference type="EMBL" id="CP157974">
    <property type="protein sequence ID" value="XBT79679.1"/>
    <property type="molecule type" value="Genomic_DNA"/>
</dbReference>
<feature type="compositionally biased region" description="Polar residues" evidence="1">
    <location>
        <begin position="83"/>
        <end position="93"/>
    </location>
</feature>
<gene>
    <name evidence="2" type="ORF">ABIH81_18635</name>
</gene>
<evidence type="ECO:0000256" key="1">
    <source>
        <dbReference type="SAM" id="MobiDB-lite"/>
    </source>
</evidence>
<proteinExistence type="predicted"/>
<feature type="region of interest" description="Disordered" evidence="1">
    <location>
        <begin position="63"/>
        <end position="133"/>
    </location>
</feature>
<name>A0AAU7QUQ3_9ACTN</name>